<sequence length="767" mass="86201">MSELLAPAGNIEALDAAIGEGADAVYLGLKSFNARLRSSNFAWNQFEAAVSSLHRQNKKIYVTVNTVSEERDLERLYRFLGYLNRIGPDGLIVQDFGVVRMCQEFFPNLELHGSTQMNVESAAGVNLLSKEGLKRVVVARELGLEEIRKIKENTSAEIEMFIHGALCVSESGLCLFSSYLGGKSANRGMCTQACRRFYTADTSEGERQGFYFSPCDMQLIEKIPDLMEIGVESFKIEGRMKSAEYVGSVVAAYRYLMDHYKEDRKGALATAKRLLSTDFARSKTSYWYNFKTNEEGVEKAGSLILNPNQAGGTGIYLGKIDRFEQATDEAKQRAAEAAGPDAAPEDYRIAFAHLSGGNYDPDPGDSIRLHRADDTGRVSHKVRTVWFDEDGTRFIDVPVGFRRGDEVYLLQTKSMSKRYPRVLPNDIGKFRQQPGAEVLPVLDLTPVQKNELSYFPAGLYIQVSTVSDVFVAQSKNPVRVILELNSGTVRDLVEKKTALPLSKKQVIISLDPYCPASKEDDVAENIRKLVEDGFRTFVANNVAHIGMLRKYRADGVNVIAGPYLYTFNRWAVSWLENQNIGAFITPLENSWDNIKSTFEPSVRERVMITVYAYPALFRMRFRLPADYDFTYFRDKEGMEFKVLSNSDGSLVMPEAPFSVADKVETINRGGFSRILLDFSHTTLSKQELKLVSSSMAKQQPIQDASRFNWKDGFYNPEKIEEYKAMNERQNELKAMTKFDKNFSGKGRGRNGPAPRGNARGGRRGRKS</sequence>
<dbReference type="OrthoDB" id="9807498at2"/>
<reference evidence="2 3" key="1">
    <citation type="submission" date="2011-09" db="EMBL/GenBank/DDBJ databases">
        <title>The draft genome of Treponema saccharophilum DSM 2985.</title>
        <authorList>
            <consortium name="US DOE Joint Genome Institute (JGI-PGF)"/>
            <person name="Lucas S."/>
            <person name="Copeland A."/>
            <person name="Lapidus A."/>
            <person name="Glavina del Rio T."/>
            <person name="Dalin E."/>
            <person name="Tice H."/>
            <person name="Bruce D."/>
            <person name="Goodwin L."/>
            <person name="Pitluck S."/>
            <person name="Peters L."/>
            <person name="Kyrpides N."/>
            <person name="Mavromatis K."/>
            <person name="Ivanova N."/>
            <person name="Markowitz V."/>
            <person name="Cheng J.-F."/>
            <person name="Hugenholtz P."/>
            <person name="Woyke T."/>
            <person name="Wu D."/>
            <person name="Gronow S."/>
            <person name="Wellnitz S."/>
            <person name="Brambilla E."/>
            <person name="Klenk H.-P."/>
            <person name="Eisen J.A."/>
        </authorList>
    </citation>
    <scope>NUCLEOTIDE SEQUENCE [LARGE SCALE GENOMIC DNA]</scope>
    <source>
        <strain evidence="2 3">DSM 2985</strain>
    </source>
</reference>
<evidence type="ECO:0000256" key="1">
    <source>
        <dbReference type="SAM" id="MobiDB-lite"/>
    </source>
</evidence>
<evidence type="ECO:0000313" key="3">
    <source>
        <dbReference type="Proteomes" id="UP000003571"/>
    </source>
</evidence>
<dbReference type="PANTHER" id="PTHR30217:SF10">
    <property type="entry name" value="23S RRNA 5-HYDROXYCYTIDINE C2501 SYNTHASE"/>
    <property type="match status" value="1"/>
</dbReference>
<dbReference type="Pfam" id="PF01136">
    <property type="entry name" value="Peptidase_U32"/>
    <property type="match status" value="1"/>
</dbReference>
<dbReference type="Proteomes" id="UP000003571">
    <property type="component" value="Unassembled WGS sequence"/>
</dbReference>
<dbReference type="PATRIC" id="fig|907348.3.peg.1154"/>
<evidence type="ECO:0000313" key="2">
    <source>
        <dbReference type="EMBL" id="EIC02046.1"/>
    </source>
</evidence>
<proteinExistence type="predicted"/>
<organism evidence="2 3">
    <name type="scientific">Treponema saccharophilum DSM 2985</name>
    <dbReference type="NCBI Taxonomy" id="907348"/>
    <lineage>
        <taxon>Bacteria</taxon>
        <taxon>Pseudomonadati</taxon>
        <taxon>Spirochaetota</taxon>
        <taxon>Spirochaetia</taxon>
        <taxon>Spirochaetales</taxon>
        <taxon>Treponemataceae</taxon>
        <taxon>Treponema</taxon>
    </lineage>
</organism>
<dbReference type="PANTHER" id="PTHR30217">
    <property type="entry name" value="PEPTIDASE U32 FAMILY"/>
    <property type="match status" value="1"/>
</dbReference>
<dbReference type="InterPro" id="IPR001539">
    <property type="entry name" value="Peptidase_U32"/>
</dbReference>
<keyword evidence="3" id="KW-1185">Reference proteome</keyword>
<name>H7EJV9_9SPIR</name>
<gene>
    <name evidence="2" type="ORF">TresaDRAFT_1382</name>
</gene>
<dbReference type="AlphaFoldDB" id="H7EJV9"/>
<comment type="caution">
    <text evidence="2">The sequence shown here is derived from an EMBL/GenBank/DDBJ whole genome shotgun (WGS) entry which is preliminary data.</text>
</comment>
<dbReference type="eggNOG" id="COG0826">
    <property type="taxonomic scope" value="Bacteria"/>
</dbReference>
<dbReference type="EMBL" id="AGRW01000043">
    <property type="protein sequence ID" value="EIC02046.1"/>
    <property type="molecule type" value="Genomic_DNA"/>
</dbReference>
<dbReference type="RefSeq" id="WP_002703680.1">
    <property type="nucleotide sequence ID" value="NZ_AGRW01000043.1"/>
</dbReference>
<dbReference type="InterPro" id="IPR051454">
    <property type="entry name" value="RNA/ubiquinone_mod_enzymes"/>
</dbReference>
<protein>
    <submittedName>
        <fullName evidence="2">Peptidase U32</fullName>
    </submittedName>
</protein>
<feature type="compositionally biased region" description="Basic and acidic residues" evidence="1">
    <location>
        <begin position="733"/>
        <end position="742"/>
    </location>
</feature>
<accession>H7EJV9</accession>
<dbReference type="STRING" id="907348.TresaDRAFT_1382"/>
<feature type="region of interest" description="Disordered" evidence="1">
    <location>
        <begin position="733"/>
        <end position="767"/>
    </location>
</feature>